<dbReference type="Gene3D" id="3.30.30.30">
    <property type="match status" value="1"/>
</dbReference>
<feature type="non-terminal residue" evidence="4">
    <location>
        <position position="262"/>
    </location>
</feature>
<dbReference type="PANTHER" id="PTHR19375">
    <property type="entry name" value="HEAT SHOCK PROTEIN 70KDA"/>
    <property type="match status" value="1"/>
</dbReference>
<dbReference type="PROSITE" id="PS00329">
    <property type="entry name" value="HSP70_2"/>
    <property type="match status" value="1"/>
</dbReference>
<dbReference type="Pfam" id="PF00012">
    <property type="entry name" value="HSP70"/>
    <property type="match status" value="1"/>
</dbReference>
<proteinExistence type="predicted"/>
<evidence type="ECO:0000256" key="3">
    <source>
        <dbReference type="ARBA" id="ARBA00023186"/>
    </source>
</evidence>
<dbReference type="GO" id="GO:0005524">
    <property type="term" value="F:ATP binding"/>
    <property type="evidence" value="ECO:0007669"/>
    <property type="project" value="UniProtKB-KW"/>
</dbReference>
<dbReference type="PRINTS" id="PR00301">
    <property type="entry name" value="HEATSHOCK70"/>
</dbReference>
<accession>A0A0F9D9R6</accession>
<name>A0A0F9D9R6_9ZZZZ</name>
<keyword evidence="2" id="KW-0067">ATP-binding</keyword>
<keyword evidence="3" id="KW-0143">Chaperone</keyword>
<dbReference type="InterPro" id="IPR018181">
    <property type="entry name" value="Heat_shock_70_CS"/>
</dbReference>
<evidence type="ECO:0000256" key="1">
    <source>
        <dbReference type="ARBA" id="ARBA00022741"/>
    </source>
</evidence>
<gene>
    <name evidence="4" type="ORF">LCGC14_2225890</name>
</gene>
<dbReference type="Gene3D" id="3.30.420.40">
    <property type="match status" value="2"/>
</dbReference>
<reference evidence="4" key="1">
    <citation type="journal article" date="2015" name="Nature">
        <title>Complex archaea that bridge the gap between prokaryotes and eukaryotes.</title>
        <authorList>
            <person name="Spang A."/>
            <person name="Saw J.H."/>
            <person name="Jorgensen S.L."/>
            <person name="Zaremba-Niedzwiedzka K."/>
            <person name="Martijn J."/>
            <person name="Lind A.E."/>
            <person name="van Eijk R."/>
            <person name="Schleper C."/>
            <person name="Guy L."/>
            <person name="Ettema T.J."/>
        </authorList>
    </citation>
    <scope>NUCLEOTIDE SEQUENCE</scope>
</reference>
<evidence type="ECO:0008006" key="5">
    <source>
        <dbReference type="Google" id="ProtNLM"/>
    </source>
</evidence>
<keyword evidence="1" id="KW-0547">Nucleotide-binding</keyword>
<protein>
    <recommendedName>
        <fullName evidence="5">Fe-S protein assembly chaperone HscA</fullName>
    </recommendedName>
</protein>
<organism evidence="4">
    <name type="scientific">marine sediment metagenome</name>
    <dbReference type="NCBI Taxonomy" id="412755"/>
    <lineage>
        <taxon>unclassified sequences</taxon>
        <taxon>metagenomes</taxon>
        <taxon>ecological metagenomes</taxon>
    </lineage>
</organism>
<sequence>MALLQIAEPGQSAAPHEHKLAIGIDLGTTNSLVATVQSGEARTLTDISGAAMLPSVVRYQADSITVGAEAAQAATQDPANTLVSVKRFLGKTQAEIEHSYGQLPYDFCQHDGALAITTAAGNISPITASSDILKALKQRAEESFAGQDILGAVITVPAYFDDAQRQSTKDAAELAGINVLRLLNEPTAAAVAYGLDSGQEGIIAVYDLGGGTFDISILRLNQGVFEVLATGGDSSLGGDDFDSLLVDHFKRETGVMTLSPSN</sequence>
<dbReference type="GO" id="GO:0140662">
    <property type="term" value="F:ATP-dependent protein folding chaperone"/>
    <property type="evidence" value="ECO:0007669"/>
    <property type="project" value="InterPro"/>
</dbReference>
<dbReference type="SUPFAM" id="SSF53067">
    <property type="entry name" value="Actin-like ATPase domain"/>
    <property type="match status" value="2"/>
</dbReference>
<evidence type="ECO:0000313" key="4">
    <source>
        <dbReference type="EMBL" id="KKL58384.1"/>
    </source>
</evidence>
<evidence type="ECO:0000256" key="2">
    <source>
        <dbReference type="ARBA" id="ARBA00022840"/>
    </source>
</evidence>
<dbReference type="FunFam" id="3.30.420.40:FF:000046">
    <property type="entry name" value="Chaperone protein HscA"/>
    <property type="match status" value="1"/>
</dbReference>
<dbReference type="InterPro" id="IPR043129">
    <property type="entry name" value="ATPase_NBD"/>
</dbReference>
<dbReference type="InterPro" id="IPR013126">
    <property type="entry name" value="Hsp_70_fam"/>
</dbReference>
<dbReference type="EMBL" id="LAZR01029845">
    <property type="protein sequence ID" value="KKL58384.1"/>
    <property type="molecule type" value="Genomic_DNA"/>
</dbReference>
<dbReference type="AlphaFoldDB" id="A0A0F9D9R6"/>
<dbReference type="Gene3D" id="3.90.640.10">
    <property type="entry name" value="Actin, Chain A, domain 4"/>
    <property type="match status" value="1"/>
</dbReference>
<dbReference type="PROSITE" id="PS00297">
    <property type="entry name" value="HSP70_1"/>
    <property type="match status" value="1"/>
</dbReference>
<comment type="caution">
    <text evidence="4">The sequence shown here is derived from an EMBL/GenBank/DDBJ whole genome shotgun (WGS) entry which is preliminary data.</text>
</comment>